<dbReference type="RefSeq" id="WP_077079496.1">
    <property type="nucleotide sequence ID" value="NZ_LT721901.1"/>
</dbReference>
<proteinExistence type="predicted"/>
<evidence type="ECO:0000313" key="3">
    <source>
        <dbReference type="Proteomes" id="UP000240988"/>
    </source>
</evidence>
<feature type="domain" description="Acyl-CoA thioesterase-like N-terminal HotDog" evidence="1">
    <location>
        <begin position="39"/>
        <end position="119"/>
    </location>
</feature>
<dbReference type="OrthoDB" id="4968093at2"/>
<name>A0A2U3NTU5_9MYCO</name>
<sequence length="294" mass="31714">MTAPDDAPAASRHDAATDAPLSFFVSNGDGYLPTKLTKGPWGKSLAGNYVGGLLGRSIERIVDDPDLQPARITVDLLRPVALRAVRVQANVVRHGRRIQLVDAVMTQNETLVARATALFLRRSEPGPGTVWTSPITMPAPPPENRTLAGDVPMFMWAYGRDPIAGTPGIGVDEWRHDGQKFAWMRETKQLVDHEPLTPFIRAVMAGDVTSSLAHWSTDGLHFINADYTLTLSRQPIGPDIGLASMSHYSYRGVATGVVTFFDRQGPIGSGVSTALANPGFTPPPSLTIRPESAE</sequence>
<organism evidence="2 3">
    <name type="scientific">Mycobacterium rhizamassiliense</name>
    <dbReference type="NCBI Taxonomy" id="1841860"/>
    <lineage>
        <taxon>Bacteria</taxon>
        <taxon>Bacillati</taxon>
        <taxon>Actinomycetota</taxon>
        <taxon>Actinomycetes</taxon>
        <taxon>Mycobacteriales</taxon>
        <taxon>Mycobacteriaceae</taxon>
        <taxon>Mycobacterium</taxon>
    </lineage>
</organism>
<dbReference type="Proteomes" id="UP000240988">
    <property type="component" value="Unassembled WGS sequence"/>
</dbReference>
<dbReference type="EMBL" id="FUFA01000004">
    <property type="protein sequence ID" value="SPM34926.1"/>
    <property type="molecule type" value="Genomic_DNA"/>
</dbReference>
<dbReference type="Pfam" id="PF13622">
    <property type="entry name" value="4HBT_3"/>
    <property type="match status" value="1"/>
</dbReference>
<dbReference type="InterPro" id="IPR029069">
    <property type="entry name" value="HotDog_dom_sf"/>
</dbReference>
<protein>
    <recommendedName>
        <fullName evidence="1">Acyl-CoA thioesterase-like N-terminal HotDog domain-containing protein</fullName>
    </recommendedName>
</protein>
<dbReference type="InterPro" id="IPR049449">
    <property type="entry name" value="TesB_ACOT8-like_N"/>
</dbReference>
<gene>
    <name evidence="2" type="ORF">MRAB57_2747</name>
</gene>
<dbReference type="InterPro" id="IPR042171">
    <property type="entry name" value="Acyl-CoA_hotdog"/>
</dbReference>
<reference evidence="2 3" key="1">
    <citation type="submission" date="2017-01" db="EMBL/GenBank/DDBJ databases">
        <authorList>
            <consortium name="Urmite Genomes"/>
        </authorList>
    </citation>
    <scope>NUCLEOTIDE SEQUENCE [LARGE SCALE GENOMIC DNA]</scope>
    <source>
        <strain evidence="2 3">AB57</strain>
    </source>
</reference>
<dbReference type="SUPFAM" id="SSF54637">
    <property type="entry name" value="Thioesterase/thiol ester dehydrase-isomerase"/>
    <property type="match status" value="1"/>
</dbReference>
<evidence type="ECO:0000313" key="2">
    <source>
        <dbReference type="EMBL" id="SPM34926.1"/>
    </source>
</evidence>
<keyword evidence="3" id="KW-1185">Reference proteome</keyword>
<evidence type="ECO:0000259" key="1">
    <source>
        <dbReference type="Pfam" id="PF13622"/>
    </source>
</evidence>
<dbReference type="Gene3D" id="2.40.160.210">
    <property type="entry name" value="Acyl-CoA thioesterase, double hotdog domain"/>
    <property type="match status" value="1"/>
</dbReference>
<dbReference type="AlphaFoldDB" id="A0A2U3NTU5"/>
<dbReference type="CDD" id="cd03443">
    <property type="entry name" value="PaaI_thioesterase"/>
    <property type="match status" value="1"/>
</dbReference>
<accession>A0A2U3NTU5</accession>